<gene>
    <name evidence="4" type="ORF">GQ55_8G080500</name>
</gene>
<dbReference type="AlphaFoldDB" id="A0A2T7CLY2"/>
<dbReference type="InterPro" id="IPR036186">
    <property type="entry name" value="Serpin_sf"/>
</dbReference>
<feature type="domain" description="Serpin" evidence="3">
    <location>
        <begin position="90"/>
        <end position="181"/>
    </location>
</feature>
<dbReference type="Gene3D" id="3.30.497.10">
    <property type="entry name" value="Antithrombin, subunit I, domain 2"/>
    <property type="match status" value="1"/>
</dbReference>
<evidence type="ECO:0000313" key="5">
    <source>
        <dbReference type="Proteomes" id="UP000244336"/>
    </source>
</evidence>
<proteinExistence type="inferred from homology"/>
<keyword evidence="5" id="KW-1185">Reference proteome</keyword>
<evidence type="ECO:0000313" key="4">
    <source>
        <dbReference type="EMBL" id="PUZ44350.1"/>
    </source>
</evidence>
<dbReference type="Pfam" id="PF00079">
    <property type="entry name" value="Serpin"/>
    <property type="match status" value="1"/>
</dbReference>
<dbReference type="InterPro" id="IPR042178">
    <property type="entry name" value="Serpin_sf_1"/>
</dbReference>
<evidence type="ECO:0000256" key="2">
    <source>
        <dbReference type="SAM" id="MobiDB-lite"/>
    </source>
</evidence>
<dbReference type="Gramene" id="PUZ44350">
    <property type="protein sequence ID" value="PUZ44350"/>
    <property type="gene ID" value="GQ55_8G080500"/>
</dbReference>
<sequence length="194" mass="20805">MMTPQICNGVSRSNTRRLLVNSPACRPAKPRVVKNRAAAPGGHGDGDEGPERRLPVRPDGVSRRACSGASRRGRGRRQQPHLLAALRPRALALMSTGASGDTLAEILAVAGAPSREELRAFVRAVVIDRVLADQSGAGGPVVAFACGAWTDKRMPLRPEYRDTIGGAFKGTATTVDFKDKVRTTFMFSWISNLD</sequence>
<dbReference type="STRING" id="1504633.A0A2T7CLY2"/>
<feature type="compositionally biased region" description="Basic and acidic residues" evidence="2">
    <location>
        <begin position="44"/>
        <end position="62"/>
    </location>
</feature>
<dbReference type="SUPFAM" id="SSF56574">
    <property type="entry name" value="Serpins"/>
    <property type="match status" value="1"/>
</dbReference>
<protein>
    <recommendedName>
        <fullName evidence="3">Serpin domain-containing protein</fullName>
    </recommendedName>
</protein>
<reference evidence="4 5" key="1">
    <citation type="submission" date="2018-04" db="EMBL/GenBank/DDBJ databases">
        <title>WGS assembly of Panicum hallii var. hallii HAL2.</title>
        <authorList>
            <person name="Lovell J."/>
            <person name="Jenkins J."/>
            <person name="Lowry D."/>
            <person name="Mamidi S."/>
            <person name="Sreedasyam A."/>
            <person name="Weng X."/>
            <person name="Barry K."/>
            <person name="Bonette J."/>
            <person name="Campitelli B."/>
            <person name="Daum C."/>
            <person name="Gordon S."/>
            <person name="Gould B."/>
            <person name="Lipzen A."/>
            <person name="MacQueen A."/>
            <person name="Palacio-Mejia J."/>
            <person name="Plott C."/>
            <person name="Shakirov E."/>
            <person name="Shu S."/>
            <person name="Yoshinaga Y."/>
            <person name="Zane M."/>
            <person name="Rokhsar D."/>
            <person name="Grimwood J."/>
            <person name="Schmutz J."/>
            <person name="Juenger T."/>
        </authorList>
    </citation>
    <scope>NUCLEOTIDE SEQUENCE [LARGE SCALE GENOMIC DNA]</scope>
    <source>
        <strain evidence="5">cv. HAL2</strain>
    </source>
</reference>
<comment type="similarity">
    <text evidence="1">Belongs to the serpin family.</text>
</comment>
<feature type="region of interest" description="Disordered" evidence="2">
    <location>
        <begin position="22"/>
        <end position="80"/>
    </location>
</feature>
<accession>A0A2T7CLY2</accession>
<dbReference type="Proteomes" id="UP000244336">
    <property type="component" value="Chromosome 8"/>
</dbReference>
<evidence type="ECO:0000256" key="1">
    <source>
        <dbReference type="ARBA" id="ARBA00009500"/>
    </source>
</evidence>
<organism evidence="4 5">
    <name type="scientific">Panicum hallii var. hallii</name>
    <dbReference type="NCBI Taxonomy" id="1504633"/>
    <lineage>
        <taxon>Eukaryota</taxon>
        <taxon>Viridiplantae</taxon>
        <taxon>Streptophyta</taxon>
        <taxon>Embryophyta</taxon>
        <taxon>Tracheophyta</taxon>
        <taxon>Spermatophyta</taxon>
        <taxon>Magnoliopsida</taxon>
        <taxon>Liliopsida</taxon>
        <taxon>Poales</taxon>
        <taxon>Poaceae</taxon>
        <taxon>PACMAD clade</taxon>
        <taxon>Panicoideae</taxon>
        <taxon>Panicodae</taxon>
        <taxon>Paniceae</taxon>
        <taxon>Panicinae</taxon>
        <taxon>Panicum</taxon>
        <taxon>Panicum sect. Panicum</taxon>
    </lineage>
</organism>
<dbReference type="EMBL" id="CM009756">
    <property type="protein sequence ID" value="PUZ44350.1"/>
    <property type="molecule type" value="Genomic_DNA"/>
</dbReference>
<dbReference type="InterPro" id="IPR023796">
    <property type="entry name" value="Serpin_dom"/>
</dbReference>
<dbReference type="OrthoDB" id="685982at2759"/>
<name>A0A2T7CLY2_9POAL</name>
<evidence type="ECO:0000259" key="3">
    <source>
        <dbReference type="Pfam" id="PF00079"/>
    </source>
</evidence>